<sequence>MEGGVNLHSHTHQSPGHRNDELGGSSTRAEPTDDEMSETQAYTDSKSNPPNNKKEAPNAQFGRLTPAQRRRAIIRDEEGGPSSQPEASIKQIPRASSQTSTTRDELHQSDGYEENAPVHPTPTATHVPVSGIEAGRRALDSHGPVYQTYHEYGNHGPQNEASKFGIPLISLIPNAQSVNRNGVPDHGGQPYQHDWGDYEREIDPHLEQIHTPAFMESKAWAYSKLILHVLAILLSISSLGLIFSLIPNRDVISSSVIFSFPVPAIAIGWGFIEVMAFIFVLKGRPGPGVLNGILPLGQLGLSLVLALACVVVAYLQWTSISNIDRRCNRTPSTTLVYMNWQDLCQSQWPKKKPSAMAIAIINIVTAVVYALLFVAACMDTIYGKEEEE</sequence>
<feature type="transmembrane region" description="Helical" evidence="2">
    <location>
        <begin position="225"/>
        <end position="246"/>
    </location>
</feature>
<evidence type="ECO:0000256" key="1">
    <source>
        <dbReference type="SAM" id="MobiDB-lite"/>
    </source>
</evidence>
<feature type="region of interest" description="Disordered" evidence="1">
    <location>
        <begin position="1"/>
        <end position="128"/>
    </location>
</feature>
<keyword evidence="2" id="KW-0472">Membrane</keyword>
<proteinExistence type="predicted"/>
<keyword evidence="2" id="KW-1133">Transmembrane helix</keyword>
<gene>
    <name evidence="3" type="ORF">BN869_000008397_1</name>
</gene>
<reference evidence="3" key="1">
    <citation type="submission" date="2015-01" db="EMBL/GenBank/DDBJ databases">
        <authorList>
            <person name="Durling Mikael"/>
        </authorList>
    </citation>
    <scope>NUCLEOTIDE SEQUENCE</scope>
</reference>
<feature type="transmembrane region" description="Helical" evidence="2">
    <location>
        <begin position="258"/>
        <end position="281"/>
    </location>
</feature>
<accession>A0A0B7K590</accession>
<protein>
    <recommendedName>
        <fullName evidence="4">MARVEL domain-containing protein</fullName>
    </recommendedName>
</protein>
<evidence type="ECO:0000256" key="2">
    <source>
        <dbReference type="SAM" id="Phobius"/>
    </source>
</evidence>
<feature type="transmembrane region" description="Helical" evidence="2">
    <location>
        <begin position="293"/>
        <end position="315"/>
    </location>
</feature>
<name>A0A0B7K590_BIOOC</name>
<feature type="transmembrane region" description="Helical" evidence="2">
    <location>
        <begin position="355"/>
        <end position="378"/>
    </location>
</feature>
<feature type="compositionally biased region" description="Low complexity" evidence="1">
    <location>
        <begin position="117"/>
        <end position="128"/>
    </location>
</feature>
<keyword evidence="2" id="KW-0812">Transmembrane</keyword>
<dbReference type="EMBL" id="CDPU01000028">
    <property type="protein sequence ID" value="CEO52339.1"/>
    <property type="molecule type" value="Genomic_DNA"/>
</dbReference>
<evidence type="ECO:0008006" key="4">
    <source>
        <dbReference type="Google" id="ProtNLM"/>
    </source>
</evidence>
<evidence type="ECO:0000313" key="3">
    <source>
        <dbReference type="EMBL" id="CEO52339.1"/>
    </source>
</evidence>
<dbReference type="AlphaFoldDB" id="A0A0B7K590"/>
<organism evidence="3">
    <name type="scientific">Bionectria ochroleuca</name>
    <name type="common">Gliocladium roseum</name>
    <dbReference type="NCBI Taxonomy" id="29856"/>
    <lineage>
        <taxon>Eukaryota</taxon>
        <taxon>Fungi</taxon>
        <taxon>Dikarya</taxon>
        <taxon>Ascomycota</taxon>
        <taxon>Pezizomycotina</taxon>
        <taxon>Sordariomycetes</taxon>
        <taxon>Hypocreomycetidae</taxon>
        <taxon>Hypocreales</taxon>
        <taxon>Bionectriaceae</taxon>
        <taxon>Clonostachys</taxon>
    </lineage>
</organism>